<dbReference type="EMBL" id="JANSHE010003289">
    <property type="protein sequence ID" value="KAJ2986723.1"/>
    <property type="molecule type" value="Genomic_DNA"/>
</dbReference>
<accession>A0ACC1P6L3</accession>
<name>A0ACC1P6L3_9APHY</name>
<protein>
    <submittedName>
        <fullName evidence="1">Uncharacterized protein</fullName>
    </submittedName>
</protein>
<sequence>MLIRLSILLPLLLVGLVCAVSAEQHTPRAAPSPYMWRALPTGDHQMTSPSRPYLSLPAERLMRALAALLSALLSAATTHTYLPVAACTTPFRQSSSMSVAMPQSPVTPRGPPRYASTTRQASANSSASPSSGPSHAAVSFLRVVRTCLAIGLLHENWIGWYTSVRVARTFARAITFYLGIRQALLHKFAPDLDGYQFSHDHNTFTYRDFPSTKIDAMLGILNHHRGKSCAAPAIIVDGHIVESDDSQRWANWPVVPGAPVDKLIIYLAFPSQNWIIRKALGENGFEFEEIQGRA</sequence>
<reference evidence="1" key="1">
    <citation type="submission" date="2022-08" db="EMBL/GenBank/DDBJ databases">
        <title>Genome Sequence of Pycnoporus sanguineus.</title>
        <authorList>
            <person name="Buettner E."/>
        </authorList>
    </citation>
    <scope>NUCLEOTIDE SEQUENCE</scope>
    <source>
        <strain evidence="1">CG-C14</strain>
    </source>
</reference>
<dbReference type="Proteomes" id="UP001144978">
    <property type="component" value="Unassembled WGS sequence"/>
</dbReference>
<proteinExistence type="predicted"/>
<keyword evidence="2" id="KW-1185">Reference proteome</keyword>
<evidence type="ECO:0000313" key="2">
    <source>
        <dbReference type="Proteomes" id="UP001144978"/>
    </source>
</evidence>
<evidence type="ECO:0000313" key="1">
    <source>
        <dbReference type="EMBL" id="KAJ2986723.1"/>
    </source>
</evidence>
<comment type="caution">
    <text evidence="1">The sequence shown here is derived from an EMBL/GenBank/DDBJ whole genome shotgun (WGS) entry which is preliminary data.</text>
</comment>
<organism evidence="1 2">
    <name type="scientific">Trametes sanguinea</name>
    <dbReference type="NCBI Taxonomy" id="158606"/>
    <lineage>
        <taxon>Eukaryota</taxon>
        <taxon>Fungi</taxon>
        <taxon>Dikarya</taxon>
        <taxon>Basidiomycota</taxon>
        <taxon>Agaricomycotina</taxon>
        <taxon>Agaricomycetes</taxon>
        <taxon>Polyporales</taxon>
        <taxon>Polyporaceae</taxon>
        <taxon>Trametes</taxon>
    </lineage>
</organism>
<gene>
    <name evidence="1" type="ORF">NUW54_g9656</name>
</gene>